<evidence type="ECO:0000256" key="2">
    <source>
        <dbReference type="ARBA" id="ARBA00022814"/>
    </source>
</evidence>
<proteinExistence type="inferred from homology"/>
<feature type="domain" description="NusB/RsmB/TIM44" evidence="7">
    <location>
        <begin position="4"/>
        <end position="133"/>
    </location>
</feature>
<dbReference type="PANTHER" id="PTHR11078">
    <property type="entry name" value="N UTILIZATION SUBSTANCE PROTEIN B-RELATED"/>
    <property type="match status" value="1"/>
</dbReference>
<dbReference type="OrthoDB" id="9811381at2"/>
<protein>
    <recommendedName>
        <fullName evidence="6">Transcription antitermination protein NusB</fullName>
    </recommendedName>
    <alternativeName>
        <fullName evidence="6">Antitermination factor NusB</fullName>
    </alternativeName>
</protein>
<evidence type="ECO:0000256" key="4">
    <source>
        <dbReference type="ARBA" id="ARBA00023015"/>
    </source>
</evidence>
<dbReference type="NCBIfam" id="TIGR01951">
    <property type="entry name" value="nusB"/>
    <property type="match status" value="1"/>
</dbReference>
<dbReference type="GO" id="GO:0003723">
    <property type="term" value="F:RNA binding"/>
    <property type="evidence" value="ECO:0007669"/>
    <property type="project" value="UniProtKB-UniRule"/>
</dbReference>
<dbReference type="Gene3D" id="1.10.940.10">
    <property type="entry name" value="NusB-like"/>
    <property type="match status" value="1"/>
</dbReference>
<reference evidence="8 9" key="1">
    <citation type="submission" date="2017-04" db="EMBL/GenBank/DDBJ databases">
        <authorList>
            <person name="Afonso C.L."/>
            <person name="Miller P.J."/>
            <person name="Scott M.A."/>
            <person name="Spackman E."/>
            <person name="Goraichik I."/>
            <person name="Dimitrov K.M."/>
            <person name="Suarez D.L."/>
            <person name="Swayne D.E."/>
        </authorList>
    </citation>
    <scope>NUCLEOTIDE SEQUENCE [LARGE SCALE GENOMIC DNA]</scope>
    <source>
        <strain evidence="8 9">DSM 5090</strain>
    </source>
</reference>
<dbReference type="EMBL" id="FWXI01000005">
    <property type="protein sequence ID" value="SMC58806.1"/>
    <property type="molecule type" value="Genomic_DNA"/>
</dbReference>
<dbReference type="SUPFAM" id="SSF48013">
    <property type="entry name" value="NusB-like"/>
    <property type="match status" value="1"/>
</dbReference>
<organism evidence="8 9">
    <name type="scientific">Sporomusa malonica</name>
    <dbReference type="NCBI Taxonomy" id="112901"/>
    <lineage>
        <taxon>Bacteria</taxon>
        <taxon>Bacillati</taxon>
        <taxon>Bacillota</taxon>
        <taxon>Negativicutes</taxon>
        <taxon>Selenomonadales</taxon>
        <taxon>Sporomusaceae</taxon>
        <taxon>Sporomusa</taxon>
    </lineage>
</organism>
<dbReference type="HAMAP" id="MF_00073">
    <property type="entry name" value="NusB"/>
    <property type="match status" value="1"/>
</dbReference>
<dbReference type="GO" id="GO:0031564">
    <property type="term" value="P:transcription antitermination"/>
    <property type="evidence" value="ECO:0007669"/>
    <property type="project" value="UniProtKB-KW"/>
</dbReference>
<sequence length="138" mass="15658">MSRRKAREMAVQALFQLDFNSGVTNDEAINSVFSEREDINESTKLYAKSLVEGTYYNLAAIDEYISELSREWKIDRMAGVDRNIARMAIYEMKYSNERLQPGVAINEAVELAKTFGTEDSSRFINGILGSIVKNKELS</sequence>
<evidence type="ECO:0000256" key="3">
    <source>
        <dbReference type="ARBA" id="ARBA00022884"/>
    </source>
</evidence>
<keyword evidence="9" id="KW-1185">Reference proteome</keyword>
<dbReference type="AlphaFoldDB" id="A0A1W2ADR7"/>
<dbReference type="InterPro" id="IPR035926">
    <property type="entry name" value="NusB-like_sf"/>
</dbReference>
<dbReference type="CDD" id="cd00619">
    <property type="entry name" value="Terminator_NusB"/>
    <property type="match status" value="1"/>
</dbReference>
<gene>
    <name evidence="6" type="primary">nusB</name>
    <name evidence="8" type="ORF">SAMN04488500_105228</name>
</gene>
<keyword evidence="2 6" id="KW-0889">Transcription antitermination</keyword>
<dbReference type="Proteomes" id="UP000192738">
    <property type="component" value="Unassembled WGS sequence"/>
</dbReference>
<dbReference type="InterPro" id="IPR006027">
    <property type="entry name" value="NusB_RsmB_TIM44"/>
</dbReference>
<evidence type="ECO:0000259" key="7">
    <source>
        <dbReference type="Pfam" id="PF01029"/>
    </source>
</evidence>
<name>A0A1W2ADR7_9FIRM</name>
<evidence type="ECO:0000256" key="6">
    <source>
        <dbReference type="HAMAP-Rule" id="MF_00073"/>
    </source>
</evidence>
<accession>A0A1W2ADR7</accession>
<dbReference type="RefSeq" id="WP_084575142.1">
    <property type="nucleotide sequence ID" value="NZ_CP155572.1"/>
</dbReference>
<evidence type="ECO:0000256" key="5">
    <source>
        <dbReference type="ARBA" id="ARBA00023163"/>
    </source>
</evidence>
<keyword evidence="5 6" id="KW-0804">Transcription</keyword>
<keyword evidence="4 6" id="KW-0805">Transcription regulation</keyword>
<dbReference type="GO" id="GO:0006353">
    <property type="term" value="P:DNA-templated transcription termination"/>
    <property type="evidence" value="ECO:0007669"/>
    <property type="project" value="UniProtKB-UniRule"/>
</dbReference>
<dbReference type="GO" id="GO:0005829">
    <property type="term" value="C:cytosol"/>
    <property type="evidence" value="ECO:0007669"/>
    <property type="project" value="TreeGrafter"/>
</dbReference>
<dbReference type="STRING" id="112901.SAMN04488500_105228"/>
<dbReference type="InterPro" id="IPR011605">
    <property type="entry name" value="NusB_fam"/>
</dbReference>
<evidence type="ECO:0000313" key="8">
    <source>
        <dbReference type="EMBL" id="SMC58806.1"/>
    </source>
</evidence>
<dbReference type="PANTHER" id="PTHR11078:SF3">
    <property type="entry name" value="ANTITERMINATION NUSB DOMAIN-CONTAINING PROTEIN"/>
    <property type="match status" value="1"/>
</dbReference>
<evidence type="ECO:0000256" key="1">
    <source>
        <dbReference type="ARBA" id="ARBA00005952"/>
    </source>
</evidence>
<comment type="function">
    <text evidence="6">Involved in transcription antitermination. Required for transcription of ribosomal RNA (rRNA) genes. Binds specifically to the boxA antiterminator sequence of the ribosomal RNA (rrn) operons.</text>
</comment>
<dbReference type="Pfam" id="PF01029">
    <property type="entry name" value="NusB"/>
    <property type="match status" value="1"/>
</dbReference>
<comment type="similarity">
    <text evidence="1 6">Belongs to the NusB family.</text>
</comment>
<keyword evidence="3 6" id="KW-0694">RNA-binding</keyword>
<evidence type="ECO:0000313" key="9">
    <source>
        <dbReference type="Proteomes" id="UP000192738"/>
    </source>
</evidence>